<protein>
    <submittedName>
        <fullName evidence="1">Uncharacterized protein</fullName>
    </submittedName>
</protein>
<gene>
    <name evidence="1" type="ORF">LCGC14_2803130</name>
</gene>
<sequence length="90" mass="10275">MDDFGTPDANDATARNEKTVTEAAKYIVDLGEEAKSEVQNRDLGSVKISSQQQRQEFEAMQDNPEHLAQFFSDNKMTVENMVQYLKKMNK</sequence>
<proteinExistence type="predicted"/>
<evidence type="ECO:0000313" key="1">
    <source>
        <dbReference type="EMBL" id="KKK82464.1"/>
    </source>
</evidence>
<organism evidence="1">
    <name type="scientific">marine sediment metagenome</name>
    <dbReference type="NCBI Taxonomy" id="412755"/>
    <lineage>
        <taxon>unclassified sequences</taxon>
        <taxon>metagenomes</taxon>
        <taxon>ecological metagenomes</taxon>
    </lineage>
</organism>
<dbReference type="EMBL" id="LAZR01052662">
    <property type="protein sequence ID" value="KKK82464.1"/>
    <property type="molecule type" value="Genomic_DNA"/>
</dbReference>
<reference evidence="1" key="1">
    <citation type="journal article" date="2015" name="Nature">
        <title>Complex archaea that bridge the gap between prokaryotes and eukaryotes.</title>
        <authorList>
            <person name="Spang A."/>
            <person name="Saw J.H."/>
            <person name="Jorgensen S.L."/>
            <person name="Zaremba-Niedzwiedzka K."/>
            <person name="Martijn J."/>
            <person name="Lind A.E."/>
            <person name="van Eijk R."/>
            <person name="Schleper C."/>
            <person name="Guy L."/>
            <person name="Ettema T.J."/>
        </authorList>
    </citation>
    <scope>NUCLEOTIDE SEQUENCE</scope>
</reference>
<comment type="caution">
    <text evidence="1">The sequence shown here is derived from an EMBL/GenBank/DDBJ whole genome shotgun (WGS) entry which is preliminary data.</text>
</comment>
<dbReference type="AlphaFoldDB" id="A0A0F9AVI9"/>
<accession>A0A0F9AVI9</accession>
<name>A0A0F9AVI9_9ZZZZ</name>